<comment type="caution">
    <text evidence="1">The sequence shown here is derived from an EMBL/GenBank/DDBJ whole genome shotgun (WGS) entry which is preliminary data.</text>
</comment>
<dbReference type="AlphaFoldDB" id="A0AAD4FC14"/>
<proteinExistence type="predicted"/>
<dbReference type="EMBL" id="JAANER010000009">
    <property type="protein sequence ID" value="KAG9186048.1"/>
    <property type="molecule type" value="Genomic_DNA"/>
</dbReference>
<reference evidence="1" key="1">
    <citation type="submission" date="2021-07" db="EMBL/GenBank/DDBJ databases">
        <title>Genome Resource of American Ginseng Black Spot Pathogen Alternaria panax.</title>
        <authorList>
            <person name="Qiu C."/>
            <person name="Wang W."/>
            <person name="Liu Z."/>
        </authorList>
    </citation>
    <scope>NUCLEOTIDE SEQUENCE</scope>
    <source>
        <strain evidence="1">BNCC115425</strain>
    </source>
</reference>
<dbReference type="Proteomes" id="UP001199106">
    <property type="component" value="Unassembled WGS sequence"/>
</dbReference>
<protein>
    <submittedName>
        <fullName evidence="1">Uncharacterized protein</fullName>
    </submittedName>
</protein>
<keyword evidence="2" id="KW-1185">Reference proteome</keyword>
<feature type="non-terminal residue" evidence="1">
    <location>
        <position position="48"/>
    </location>
</feature>
<evidence type="ECO:0000313" key="2">
    <source>
        <dbReference type="Proteomes" id="UP001199106"/>
    </source>
</evidence>
<gene>
    <name evidence="1" type="ORF">G6011_02604</name>
</gene>
<name>A0AAD4FC14_9PLEO</name>
<evidence type="ECO:0000313" key="1">
    <source>
        <dbReference type="EMBL" id="KAG9186048.1"/>
    </source>
</evidence>
<organism evidence="1 2">
    <name type="scientific">Alternaria panax</name>
    <dbReference type="NCBI Taxonomy" id="48097"/>
    <lineage>
        <taxon>Eukaryota</taxon>
        <taxon>Fungi</taxon>
        <taxon>Dikarya</taxon>
        <taxon>Ascomycota</taxon>
        <taxon>Pezizomycotina</taxon>
        <taxon>Dothideomycetes</taxon>
        <taxon>Pleosporomycetidae</taxon>
        <taxon>Pleosporales</taxon>
        <taxon>Pleosporineae</taxon>
        <taxon>Pleosporaceae</taxon>
        <taxon>Alternaria</taxon>
        <taxon>Alternaria sect. Panax</taxon>
    </lineage>
</organism>
<sequence>MPTYFFNKIGFDLGHTGRARQTCFVGETIRLAYEKNSTSVNIAIENMH</sequence>
<accession>A0AAD4FC14</accession>